<evidence type="ECO:0000313" key="3">
    <source>
        <dbReference type="Proteomes" id="UP001597120"/>
    </source>
</evidence>
<feature type="region of interest" description="Disordered" evidence="1">
    <location>
        <begin position="367"/>
        <end position="393"/>
    </location>
</feature>
<proteinExistence type="predicted"/>
<dbReference type="Proteomes" id="UP001597120">
    <property type="component" value="Unassembled WGS sequence"/>
</dbReference>
<evidence type="ECO:0000256" key="1">
    <source>
        <dbReference type="SAM" id="MobiDB-lite"/>
    </source>
</evidence>
<keyword evidence="3" id="KW-1185">Reference proteome</keyword>
<sequence length="393" mass="42737">MRGTLIYGEMAAEGSNLFRLFAGVSGEMSVNDIPPAPGVDVDLLKQGDADPLEVVVEVPVGKSKRGWNYTHKALKDIVDAVNTRTLAGFKGHQRPEDVSNQFIDPATHWIGAKMTETAAYFRGIVDKKEEDLKRWIKGKRIKQVSIYGRPTLKSVSGETQVVGYDPLSIDWTPLDRMGMPTRIVAASGEMWDLDGAGPEGEMRGDDEQLEWAQLISELKKRYENKTITVGMLAGEMGLSNDQVIAELTPEFSKEVQRALEISTKATEILGVSGEMDIEALFKSLKEAADKEAGAGRDKIVGEMMESKVTSEAVRKELTNPETTLGKLWSYHARGIAADATKEQIAGEMDTFLADPVVKGMVDAIHTDRPAGTGGGGGSNADTPKNLRVKRASI</sequence>
<gene>
    <name evidence="2" type="ORF">ACFQ03_06410</name>
</gene>
<organism evidence="2 3">
    <name type="scientific">Paenibacillus residui</name>
    <dbReference type="NCBI Taxonomy" id="629724"/>
    <lineage>
        <taxon>Bacteria</taxon>
        <taxon>Bacillati</taxon>
        <taxon>Bacillota</taxon>
        <taxon>Bacilli</taxon>
        <taxon>Bacillales</taxon>
        <taxon>Paenibacillaceae</taxon>
        <taxon>Paenibacillus</taxon>
    </lineage>
</organism>
<dbReference type="RefSeq" id="WP_379286895.1">
    <property type="nucleotide sequence ID" value="NZ_JBHTIU010000023.1"/>
</dbReference>
<evidence type="ECO:0000313" key="2">
    <source>
        <dbReference type="EMBL" id="MFD0868776.1"/>
    </source>
</evidence>
<name>A0ABW3D8D1_9BACL</name>
<reference evidence="3" key="1">
    <citation type="journal article" date="2019" name="Int. J. Syst. Evol. Microbiol.">
        <title>The Global Catalogue of Microorganisms (GCM) 10K type strain sequencing project: providing services to taxonomists for standard genome sequencing and annotation.</title>
        <authorList>
            <consortium name="The Broad Institute Genomics Platform"/>
            <consortium name="The Broad Institute Genome Sequencing Center for Infectious Disease"/>
            <person name="Wu L."/>
            <person name="Ma J."/>
        </authorList>
    </citation>
    <scope>NUCLEOTIDE SEQUENCE [LARGE SCALE GENOMIC DNA]</scope>
    <source>
        <strain evidence="3">CCUG 57263</strain>
    </source>
</reference>
<comment type="caution">
    <text evidence="2">The sequence shown here is derived from an EMBL/GenBank/DDBJ whole genome shotgun (WGS) entry which is preliminary data.</text>
</comment>
<accession>A0ABW3D8D1</accession>
<dbReference type="EMBL" id="JBHTIU010000023">
    <property type="protein sequence ID" value="MFD0868776.1"/>
    <property type="molecule type" value="Genomic_DNA"/>
</dbReference>
<protein>
    <submittedName>
        <fullName evidence="2">Uncharacterized protein</fullName>
    </submittedName>
</protein>